<evidence type="ECO:0000256" key="1">
    <source>
        <dbReference type="ARBA" id="ARBA00001974"/>
    </source>
</evidence>
<dbReference type="EMBL" id="PVNH01000005">
    <property type="protein sequence ID" value="PRX47912.1"/>
    <property type="molecule type" value="Genomic_DNA"/>
</dbReference>
<dbReference type="GO" id="GO:0047545">
    <property type="term" value="F:(S)-2-hydroxyglutarate dehydrogenase activity"/>
    <property type="evidence" value="ECO:0007669"/>
    <property type="project" value="TreeGrafter"/>
</dbReference>
<proteinExistence type="inferred from homology"/>
<feature type="domain" description="FAD dependent oxidoreductase" evidence="6">
    <location>
        <begin position="3"/>
        <end position="390"/>
    </location>
</feature>
<organism evidence="7 8">
    <name type="scientific">Prauserella shujinwangii</name>
    <dbReference type="NCBI Taxonomy" id="1453103"/>
    <lineage>
        <taxon>Bacteria</taxon>
        <taxon>Bacillati</taxon>
        <taxon>Actinomycetota</taxon>
        <taxon>Actinomycetes</taxon>
        <taxon>Pseudonocardiales</taxon>
        <taxon>Pseudonocardiaceae</taxon>
        <taxon>Prauserella</taxon>
    </lineage>
</organism>
<dbReference type="AlphaFoldDB" id="A0A2T0LVP5"/>
<comment type="similarity">
    <text evidence="5">Belongs to the L2HGDH family.</text>
</comment>
<dbReference type="Pfam" id="PF01266">
    <property type="entry name" value="DAO"/>
    <property type="match status" value="1"/>
</dbReference>
<evidence type="ECO:0000256" key="2">
    <source>
        <dbReference type="ARBA" id="ARBA00022630"/>
    </source>
</evidence>
<dbReference type="Proteomes" id="UP000238362">
    <property type="component" value="Unassembled WGS sequence"/>
</dbReference>
<keyword evidence="4" id="KW-0560">Oxidoreductase</keyword>
<dbReference type="InterPro" id="IPR006076">
    <property type="entry name" value="FAD-dep_OxRdtase"/>
</dbReference>
<comment type="cofactor">
    <cofactor evidence="1">
        <name>FAD</name>
        <dbReference type="ChEBI" id="CHEBI:57692"/>
    </cofactor>
</comment>
<keyword evidence="3" id="KW-0274">FAD</keyword>
<gene>
    <name evidence="7" type="ORF">B0I33_105496</name>
</gene>
<dbReference type="InterPro" id="IPR036188">
    <property type="entry name" value="FAD/NAD-bd_sf"/>
</dbReference>
<evidence type="ECO:0000313" key="8">
    <source>
        <dbReference type="Proteomes" id="UP000238362"/>
    </source>
</evidence>
<dbReference type="SUPFAM" id="SSF51905">
    <property type="entry name" value="FAD/NAD(P)-binding domain"/>
    <property type="match status" value="1"/>
</dbReference>
<comment type="caution">
    <text evidence="7">The sequence shown here is derived from an EMBL/GenBank/DDBJ whole genome shotgun (WGS) entry which is preliminary data.</text>
</comment>
<dbReference type="NCBIfam" id="NF008726">
    <property type="entry name" value="PRK11728.1"/>
    <property type="match status" value="1"/>
</dbReference>
<accession>A0A2T0LVP5</accession>
<evidence type="ECO:0000313" key="7">
    <source>
        <dbReference type="EMBL" id="PRX47912.1"/>
    </source>
</evidence>
<dbReference type="OrthoDB" id="9801699at2"/>
<dbReference type="GO" id="GO:0005737">
    <property type="term" value="C:cytoplasm"/>
    <property type="evidence" value="ECO:0007669"/>
    <property type="project" value="TreeGrafter"/>
</dbReference>
<evidence type="ECO:0000256" key="5">
    <source>
        <dbReference type="ARBA" id="ARBA00037941"/>
    </source>
</evidence>
<dbReference type="PANTHER" id="PTHR43104">
    <property type="entry name" value="L-2-HYDROXYGLUTARATE DEHYDROGENASE, MITOCHONDRIAL"/>
    <property type="match status" value="1"/>
</dbReference>
<dbReference type="PANTHER" id="PTHR43104:SF2">
    <property type="entry name" value="L-2-HYDROXYGLUTARATE DEHYDROGENASE, MITOCHONDRIAL"/>
    <property type="match status" value="1"/>
</dbReference>
<keyword evidence="8" id="KW-1185">Reference proteome</keyword>
<evidence type="ECO:0000259" key="6">
    <source>
        <dbReference type="Pfam" id="PF01266"/>
    </source>
</evidence>
<keyword evidence="2" id="KW-0285">Flavoprotein</keyword>
<name>A0A2T0LVP5_9PSEU</name>
<evidence type="ECO:0000256" key="3">
    <source>
        <dbReference type="ARBA" id="ARBA00022827"/>
    </source>
</evidence>
<dbReference type="RefSeq" id="WP_106179370.1">
    <property type="nucleotide sequence ID" value="NZ_PVNH01000005.1"/>
</dbReference>
<dbReference type="Gene3D" id="3.50.50.60">
    <property type="entry name" value="FAD/NAD(P)-binding domain"/>
    <property type="match status" value="1"/>
</dbReference>
<dbReference type="Gene3D" id="3.30.9.10">
    <property type="entry name" value="D-Amino Acid Oxidase, subunit A, domain 2"/>
    <property type="match status" value="1"/>
</dbReference>
<evidence type="ECO:0000256" key="4">
    <source>
        <dbReference type="ARBA" id="ARBA00023002"/>
    </source>
</evidence>
<sequence length="394" mass="42083">MRRVVVIGGGIIGLAVARELVLRGAEVTVLEKEDRWGAHQTGHNSNVVHAGLYYRPGSFKARMSVAGNHSIVDFAREHGVPVEVCGKLVVATGERELPALGVLAERAAANGVPARLVSPAEAREYEPEVACVRALRVESTAIIDFPAVCAALARSLESAGADLRLNAPALGIRPRAGGGVEVATGDGVVRADALVNCAGLQSDRIARLAGLRPRARIVPFRGEYYELRPERRHLVRGLIYPVPDPALPFLGVHLTRMLDGSVHAGPNAVLALRREGYRWSDVSLGDLAEVARFPGTWRLARRYAFPVGLDEVRRSLSRRRFAASLARLVPAVGPDDIVRHGSGVRAQALLPDGSLVDDFLIETAPDQVHVLNAPSPAATSALEIAKHVADQVGS</sequence>
<reference evidence="7 8" key="1">
    <citation type="submission" date="2018-03" db="EMBL/GenBank/DDBJ databases">
        <title>Genomic Encyclopedia of Type Strains, Phase III (KMG-III): the genomes of soil and plant-associated and newly described type strains.</title>
        <authorList>
            <person name="Whitman W."/>
        </authorList>
    </citation>
    <scope>NUCLEOTIDE SEQUENCE [LARGE SCALE GENOMIC DNA]</scope>
    <source>
        <strain evidence="7 8">CGMCC 4.7125</strain>
    </source>
</reference>
<protein>
    <submittedName>
        <fullName evidence="7">L-2-hydroxyglutarate oxidase</fullName>
    </submittedName>
</protein>